<dbReference type="EMBL" id="GBRH01195155">
    <property type="protein sequence ID" value="JAE02741.1"/>
    <property type="molecule type" value="Transcribed_RNA"/>
</dbReference>
<feature type="transmembrane region" description="Helical" evidence="2">
    <location>
        <begin position="20"/>
        <end position="46"/>
    </location>
</feature>
<reference evidence="3" key="2">
    <citation type="journal article" date="2015" name="Data Brief">
        <title>Shoot transcriptome of the giant reed, Arundo donax.</title>
        <authorList>
            <person name="Barrero R.A."/>
            <person name="Guerrero F.D."/>
            <person name="Moolhuijzen P."/>
            <person name="Goolsby J.A."/>
            <person name="Tidwell J."/>
            <person name="Bellgard S.E."/>
            <person name="Bellgard M.I."/>
        </authorList>
    </citation>
    <scope>NUCLEOTIDE SEQUENCE</scope>
    <source>
        <tissue evidence="3">Shoot tissue taken approximately 20 cm above the soil surface</tissue>
    </source>
</reference>
<name>A0A0A9EXY7_ARUDO</name>
<evidence type="ECO:0008006" key="4">
    <source>
        <dbReference type="Google" id="ProtNLM"/>
    </source>
</evidence>
<evidence type="ECO:0000313" key="3">
    <source>
        <dbReference type="EMBL" id="JAE02741.1"/>
    </source>
</evidence>
<evidence type="ECO:0000256" key="2">
    <source>
        <dbReference type="SAM" id="Phobius"/>
    </source>
</evidence>
<evidence type="ECO:0000256" key="1">
    <source>
        <dbReference type="SAM" id="MobiDB-lite"/>
    </source>
</evidence>
<reference evidence="3" key="1">
    <citation type="submission" date="2014-09" db="EMBL/GenBank/DDBJ databases">
        <authorList>
            <person name="Magalhaes I.L.F."/>
            <person name="Oliveira U."/>
            <person name="Santos F.R."/>
            <person name="Vidigal T.H.D.A."/>
            <person name="Brescovit A.D."/>
            <person name="Santos A.J."/>
        </authorList>
    </citation>
    <scope>NUCLEOTIDE SEQUENCE</scope>
    <source>
        <tissue evidence="3">Shoot tissue taken approximately 20 cm above the soil surface</tissue>
    </source>
</reference>
<dbReference type="AlphaFoldDB" id="A0A0A9EXY7"/>
<feature type="region of interest" description="Disordered" evidence="1">
    <location>
        <begin position="68"/>
        <end position="87"/>
    </location>
</feature>
<keyword evidence="2" id="KW-0812">Transmembrane</keyword>
<organism evidence="3">
    <name type="scientific">Arundo donax</name>
    <name type="common">Giant reed</name>
    <name type="synonym">Donax arundinaceus</name>
    <dbReference type="NCBI Taxonomy" id="35708"/>
    <lineage>
        <taxon>Eukaryota</taxon>
        <taxon>Viridiplantae</taxon>
        <taxon>Streptophyta</taxon>
        <taxon>Embryophyta</taxon>
        <taxon>Tracheophyta</taxon>
        <taxon>Spermatophyta</taxon>
        <taxon>Magnoliopsida</taxon>
        <taxon>Liliopsida</taxon>
        <taxon>Poales</taxon>
        <taxon>Poaceae</taxon>
        <taxon>PACMAD clade</taxon>
        <taxon>Arundinoideae</taxon>
        <taxon>Arundineae</taxon>
        <taxon>Arundo</taxon>
    </lineage>
</organism>
<proteinExistence type="predicted"/>
<accession>A0A0A9EXY7</accession>
<sequence length="87" mass="9613">MNIAVDNLASFLMSSMNPWILTLYTFYSIPFSVIGGVFIIAGLYLVTWARYNEARRVLTIGYLDPLLVEDPPASKTQGSSSSGFMDP</sequence>
<keyword evidence="2" id="KW-1133">Transmembrane helix</keyword>
<protein>
    <recommendedName>
        <fullName evidence="4">WAT1-related protein</fullName>
    </recommendedName>
</protein>
<feature type="compositionally biased region" description="Polar residues" evidence="1">
    <location>
        <begin position="74"/>
        <end position="87"/>
    </location>
</feature>
<keyword evidence="2" id="KW-0472">Membrane</keyword>